<evidence type="ECO:0000313" key="4">
    <source>
        <dbReference type="EMBL" id="KAF9698237.1"/>
    </source>
</evidence>
<organism evidence="4 5">
    <name type="scientific">Ascochyta lentis</name>
    <dbReference type="NCBI Taxonomy" id="205686"/>
    <lineage>
        <taxon>Eukaryota</taxon>
        <taxon>Fungi</taxon>
        <taxon>Dikarya</taxon>
        <taxon>Ascomycota</taxon>
        <taxon>Pezizomycotina</taxon>
        <taxon>Dothideomycetes</taxon>
        <taxon>Pleosporomycetidae</taxon>
        <taxon>Pleosporales</taxon>
        <taxon>Pleosporineae</taxon>
        <taxon>Didymellaceae</taxon>
        <taxon>Ascochyta</taxon>
    </lineage>
</organism>
<dbReference type="Pfam" id="PF01965">
    <property type="entry name" value="DJ-1_PfpI"/>
    <property type="match status" value="1"/>
</dbReference>
<dbReference type="Proteomes" id="UP000651452">
    <property type="component" value="Unassembled WGS sequence"/>
</dbReference>
<sequence>MRVSTMMPLIAAIPSAFAAPQQPEFTNTTALPTHFAMLLIPHFQALDVFGPLDVLNTLSMLYGNKTAMTLTLLSKTMDPVGTTIKGMHGKSNFGEEVLPTNTFANVLAKKKNCPASQGKAHDQVSVESYSEGNDDGWGNGYARRHEGHAPSTPHAPSAPQEPPMNHTMPMPMDSDIEVLLVPGGGGTRQNMTEEIAFVKEIYPKLKYIISICTGATILSRAGVLDGKKATTNKRAWPWATSTGPNVEWVPSARWVEDGNVFSSSGISAGIDVTFAWVGKVYGEEVADYLANSMEYERWTDPHKDPFAKVWDVPGAV</sequence>
<dbReference type="Gene3D" id="3.40.50.880">
    <property type="match status" value="1"/>
</dbReference>
<name>A0A8H7J858_9PLEO</name>
<evidence type="ECO:0000256" key="1">
    <source>
        <dbReference type="SAM" id="MobiDB-lite"/>
    </source>
</evidence>
<dbReference type="OrthoDB" id="543156at2759"/>
<feature type="signal peptide" evidence="2">
    <location>
        <begin position="1"/>
        <end position="18"/>
    </location>
</feature>
<evidence type="ECO:0000259" key="3">
    <source>
        <dbReference type="Pfam" id="PF01965"/>
    </source>
</evidence>
<reference evidence="4" key="1">
    <citation type="submission" date="2018-12" db="EMBL/GenBank/DDBJ databases">
        <authorList>
            <person name="Syme R.A."/>
            <person name="Farfan-Caceres L."/>
            <person name="Lichtenzveig J."/>
        </authorList>
    </citation>
    <scope>NUCLEOTIDE SEQUENCE</scope>
    <source>
        <strain evidence="4">Al4</strain>
    </source>
</reference>
<feature type="region of interest" description="Disordered" evidence="1">
    <location>
        <begin position="114"/>
        <end position="167"/>
    </location>
</feature>
<dbReference type="PANTHER" id="PTHR43130:SF15">
    <property type="entry name" value="THIJ_PFPI FAMILY PROTEIN (AFU_ORTHOLOGUE AFUA_5G14240)"/>
    <property type="match status" value="1"/>
</dbReference>
<proteinExistence type="predicted"/>
<reference evidence="4" key="2">
    <citation type="submission" date="2020-09" db="EMBL/GenBank/DDBJ databases">
        <title>Reference genome assembly for Australian Ascochyta lentis isolate Al4.</title>
        <authorList>
            <person name="Lee R.C."/>
            <person name="Farfan-Caceres L.M."/>
            <person name="Debler J.W."/>
            <person name="Williams A.H."/>
            <person name="Henares B.M."/>
        </authorList>
    </citation>
    <scope>NUCLEOTIDE SEQUENCE</scope>
    <source>
        <strain evidence="4">Al4</strain>
    </source>
</reference>
<comment type="caution">
    <text evidence="4">The sequence shown here is derived from an EMBL/GenBank/DDBJ whole genome shotgun (WGS) entry which is preliminary data.</text>
</comment>
<dbReference type="PANTHER" id="PTHR43130">
    <property type="entry name" value="ARAC-FAMILY TRANSCRIPTIONAL REGULATOR"/>
    <property type="match status" value="1"/>
</dbReference>
<dbReference type="InterPro" id="IPR052158">
    <property type="entry name" value="INH-QAR"/>
</dbReference>
<gene>
    <name evidence="4" type="ORF">EKO04_003677</name>
</gene>
<accession>A0A8H7J858</accession>
<feature type="chain" id="PRO_5034136225" description="DJ-1/PfpI domain-containing protein" evidence="2">
    <location>
        <begin position="19"/>
        <end position="316"/>
    </location>
</feature>
<dbReference type="InterPro" id="IPR002818">
    <property type="entry name" value="DJ-1/PfpI"/>
</dbReference>
<dbReference type="EMBL" id="RZGK01000006">
    <property type="protein sequence ID" value="KAF9698237.1"/>
    <property type="molecule type" value="Genomic_DNA"/>
</dbReference>
<feature type="domain" description="DJ-1/PfpI" evidence="3">
    <location>
        <begin position="174"/>
        <end position="275"/>
    </location>
</feature>
<evidence type="ECO:0000256" key="2">
    <source>
        <dbReference type="SAM" id="SignalP"/>
    </source>
</evidence>
<keyword evidence="5" id="KW-1185">Reference proteome</keyword>
<protein>
    <recommendedName>
        <fullName evidence="3">DJ-1/PfpI domain-containing protein</fullName>
    </recommendedName>
</protein>
<dbReference type="SUPFAM" id="SSF52317">
    <property type="entry name" value="Class I glutamine amidotransferase-like"/>
    <property type="match status" value="1"/>
</dbReference>
<dbReference type="CDD" id="cd03139">
    <property type="entry name" value="GATase1_PfpI_2"/>
    <property type="match status" value="1"/>
</dbReference>
<keyword evidence="2" id="KW-0732">Signal</keyword>
<dbReference type="AlphaFoldDB" id="A0A8H7J858"/>
<feature type="compositionally biased region" description="Low complexity" evidence="1">
    <location>
        <begin position="149"/>
        <end position="158"/>
    </location>
</feature>
<evidence type="ECO:0000313" key="5">
    <source>
        <dbReference type="Proteomes" id="UP000651452"/>
    </source>
</evidence>
<dbReference type="InterPro" id="IPR029062">
    <property type="entry name" value="Class_I_gatase-like"/>
</dbReference>